<evidence type="ECO:0000259" key="4">
    <source>
        <dbReference type="PROSITE" id="PS51176"/>
    </source>
</evidence>
<dbReference type="GO" id="GO:0070403">
    <property type="term" value="F:NAD+ binding"/>
    <property type="evidence" value="ECO:0007669"/>
    <property type="project" value="InterPro"/>
</dbReference>
<dbReference type="InterPro" id="IPR036291">
    <property type="entry name" value="NAD(P)-bd_dom_sf"/>
</dbReference>
<evidence type="ECO:0000256" key="1">
    <source>
        <dbReference type="ARBA" id="ARBA00007964"/>
    </source>
</evidence>
<reference evidence="5 6" key="1">
    <citation type="submission" date="2017-09" db="EMBL/GenBank/DDBJ databases">
        <title>Complete genome sequence of Oxytococcus suis strain ZY16052.</title>
        <authorList>
            <person name="Li F."/>
        </authorList>
    </citation>
    <scope>NUCLEOTIDE SEQUENCE [LARGE SCALE GENOMIC DNA]</scope>
    <source>
        <strain evidence="5 6">ZY16052</strain>
    </source>
</reference>
<dbReference type="Gene3D" id="1.10.3660.10">
    <property type="entry name" value="6-phosphogluconate dehydrogenase C-terminal like domain"/>
    <property type="match status" value="1"/>
</dbReference>
<dbReference type="InterPro" id="IPR046825">
    <property type="entry name" value="PDH_C"/>
</dbReference>
<comment type="similarity">
    <text evidence="1">Belongs to the prephenate/arogenate dehydrogenase family.</text>
</comment>
<dbReference type="GO" id="GO:0006571">
    <property type="term" value="P:tyrosine biosynthetic process"/>
    <property type="evidence" value="ECO:0007669"/>
    <property type="project" value="InterPro"/>
</dbReference>
<keyword evidence="6" id="KW-1185">Reference proteome</keyword>
<gene>
    <name evidence="5" type="ORF">CL176_11225</name>
</gene>
<comment type="pathway">
    <text evidence="3">Amino-acid biosynthesis.</text>
</comment>
<keyword evidence="2" id="KW-0560">Oxidoreductase</keyword>
<evidence type="ECO:0000313" key="5">
    <source>
        <dbReference type="EMBL" id="AXY26521.1"/>
    </source>
</evidence>
<dbReference type="GO" id="GO:0008977">
    <property type="term" value="F:prephenate dehydrogenase (NAD+) activity"/>
    <property type="evidence" value="ECO:0007669"/>
    <property type="project" value="InterPro"/>
</dbReference>
<dbReference type="SUPFAM" id="SSF48179">
    <property type="entry name" value="6-phosphogluconate dehydrogenase C-terminal domain-like"/>
    <property type="match status" value="1"/>
</dbReference>
<accession>A0A347WN64</accession>
<protein>
    <submittedName>
        <fullName evidence="5">Prephenate dehydrogenase</fullName>
    </submittedName>
</protein>
<dbReference type="AlphaFoldDB" id="A0A347WN64"/>
<dbReference type="SUPFAM" id="SSF51735">
    <property type="entry name" value="NAD(P)-binding Rossmann-fold domains"/>
    <property type="match status" value="1"/>
</dbReference>
<dbReference type="EMBL" id="CP023434">
    <property type="protein sequence ID" value="AXY26521.1"/>
    <property type="molecule type" value="Genomic_DNA"/>
</dbReference>
<feature type="domain" description="Prephenate/arogenate dehydrogenase" evidence="4">
    <location>
        <begin position="12"/>
        <end position="298"/>
    </location>
</feature>
<dbReference type="Pfam" id="PF02153">
    <property type="entry name" value="PDH_N"/>
    <property type="match status" value="1"/>
</dbReference>
<dbReference type="InterPro" id="IPR046826">
    <property type="entry name" value="PDH_N"/>
</dbReference>
<evidence type="ECO:0000256" key="3">
    <source>
        <dbReference type="ARBA" id="ARBA00029440"/>
    </source>
</evidence>
<dbReference type="InterPro" id="IPR008927">
    <property type="entry name" value="6-PGluconate_DH-like_C_sf"/>
</dbReference>
<dbReference type="InterPro" id="IPR050812">
    <property type="entry name" value="Preph/Arog_dehydrog"/>
</dbReference>
<dbReference type="PANTHER" id="PTHR21363">
    <property type="entry name" value="PREPHENATE DEHYDROGENASE"/>
    <property type="match status" value="1"/>
</dbReference>
<evidence type="ECO:0000256" key="2">
    <source>
        <dbReference type="ARBA" id="ARBA00023002"/>
    </source>
</evidence>
<dbReference type="Pfam" id="PF20463">
    <property type="entry name" value="PDH_C"/>
    <property type="match status" value="1"/>
</dbReference>
<dbReference type="OrthoDB" id="9802008at2"/>
<proteinExistence type="inferred from homology"/>
<dbReference type="KEGG" id="abae:CL176_11225"/>
<dbReference type="Proteomes" id="UP000263232">
    <property type="component" value="Chromosome"/>
</dbReference>
<dbReference type="GO" id="GO:0004665">
    <property type="term" value="F:prephenate dehydrogenase (NADP+) activity"/>
    <property type="evidence" value="ECO:0007669"/>
    <property type="project" value="InterPro"/>
</dbReference>
<dbReference type="PROSITE" id="PS51176">
    <property type="entry name" value="PDH_ADH"/>
    <property type="match status" value="1"/>
</dbReference>
<organism evidence="5 6">
    <name type="scientific">Suicoccus acidiformans</name>
    <dbReference type="NCBI Taxonomy" id="2036206"/>
    <lineage>
        <taxon>Bacteria</taxon>
        <taxon>Bacillati</taxon>
        <taxon>Bacillota</taxon>
        <taxon>Bacilli</taxon>
        <taxon>Lactobacillales</taxon>
        <taxon>Aerococcaceae</taxon>
        <taxon>Suicoccus</taxon>
    </lineage>
</organism>
<sequence length="305" mass="34385">MERLEERLMRPLNIALVGLGVIGGSFAKGLRAQNVIHVNLLGIDTNAATIQRALDERIITQGETSNESILQQADVVIISLYPDDLVDFIQTHQDAFKKGAIITDTVGVKGSLIQQVEAILRPDVDYIFGHPMAGRENQGYEYAEAGVFHGANYLLMPRPRNQQANIDKLELILDAIGFRRITHVTPEFHDEMIAYTSQLCHVLAVALMNSDRHDRDTASFVGDSFRELTRIAKINDELWAQLFLYNKESLLESMAAFETEWQAMKQAIQTSNSQDLKEMFRESTKRRSSLEQTDLKLNIARNVAP</sequence>
<dbReference type="Gene3D" id="3.40.50.720">
    <property type="entry name" value="NAD(P)-binding Rossmann-like Domain"/>
    <property type="match status" value="1"/>
</dbReference>
<evidence type="ECO:0000313" key="6">
    <source>
        <dbReference type="Proteomes" id="UP000263232"/>
    </source>
</evidence>
<dbReference type="InterPro" id="IPR003099">
    <property type="entry name" value="Prephen_DH"/>
</dbReference>
<dbReference type="PANTHER" id="PTHR21363:SF0">
    <property type="entry name" value="PREPHENATE DEHYDROGENASE [NADP(+)]"/>
    <property type="match status" value="1"/>
</dbReference>
<name>A0A347WN64_9LACT</name>